<dbReference type="Proteomes" id="UP000482487">
    <property type="component" value="Unassembled WGS sequence"/>
</dbReference>
<comment type="caution">
    <text evidence="1">The sequence shown here is derived from an EMBL/GenBank/DDBJ whole genome shotgun (WGS) entry which is preliminary data.</text>
</comment>
<sequence>MATSIDTSEVVNWAYQYNLACAKLTSAQNGASSSATRSKDITTAQASFNATMKSLVPEEAQTSVQFQYFDAYSSYNTALGSATTEKERQAATDSLLTTLGEVTIPTSTATTTDAQTAALSATTADTTALQPTAAATSAFAAATTTAAAGGTPGMILNAALIGYLVASQGTETT</sequence>
<reference evidence="1 2" key="1">
    <citation type="submission" date="2020-01" db="EMBL/GenBank/DDBJ databases">
        <title>Genome sequence of Desulfovibrio aerotolerans DSM 16695(T).</title>
        <authorList>
            <person name="Karnachuk O."/>
            <person name="Avakyan M."/>
            <person name="Mardanov A."/>
            <person name="Kadnikov V."/>
            <person name="Ravin N."/>
        </authorList>
    </citation>
    <scope>NUCLEOTIDE SEQUENCE [LARGE SCALE GENOMIC DNA]</scope>
    <source>
        <strain evidence="1 2">DSM 16695</strain>
    </source>
</reference>
<dbReference type="OrthoDB" id="5456643at2"/>
<accession>A0A7C9ILP1</accession>
<evidence type="ECO:0000313" key="1">
    <source>
        <dbReference type="EMBL" id="MYL83404.1"/>
    </source>
</evidence>
<organism evidence="1 2">
    <name type="scientific">Solidesulfovibrio aerotolerans</name>
    <dbReference type="NCBI Taxonomy" id="295255"/>
    <lineage>
        <taxon>Bacteria</taxon>
        <taxon>Pseudomonadati</taxon>
        <taxon>Thermodesulfobacteriota</taxon>
        <taxon>Desulfovibrionia</taxon>
        <taxon>Desulfovibrionales</taxon>
        <taxon>Desulfovibrionaceae</taxon>
        <taxon>Solidesulfovibrio</taxon>
    </lineage>
</organism>
<gene>
    <name evidence="1" type="ORF">GTA51_09725</name>
</gene>
<keyword evidence="2" id="KW-1185">Reference proteome</keyword>
<proteinExistence type="predicted"/>
<dbReference type="AlphaFoldDB" id="A0A7C9ILP1"/>
<dbReference type="RefSeq" id="WP_160960644.1">
    <property type="nucleotide sequence ID" value="NZ_WVUD01000014.1"/>
</dbReference>
<dbReference type="EMBL" id="WVUD01000014">
    <property type="protein sequence ID" value="MYL83404.1"/>
    <property type="molecule type" value="Genomic_DNA"/>
</dbReference>
<name>A0A7C9ILP1_9BACT</name>
<protein>
    <submittedName>
        <fullName evidence="1">Uncharacterized protein</fullName>
    </submittedName>
</protein>
<evidence type="ECO:0000313" key="2">
    <source>
        <dbReference type="Proteomes" id="UP000482487"/>
    </source>
</evidence>